<protein>
    <submittedName>
        <fullName evidence="1">Uncharacterized protein</fullName>
    </submittedName>
</protein>
<proteinExistence type="predicted"/>
<dbReference type="EMBL" id="FMIA01000002">
    <property type="protein sequence ID" value="SCL48782.1"/>
    <property type="molecule type" value="Genomic_DNA"/>
</dbReference>
<dbReference type="AlphaFoldDB" id="A0A1C6U419"/>
<evidence type="ECO:0000313" key="1">
    <source>
        <dbReference type="EMBL" id="SCL48782.1"/>
    </source>
</evidence>
<evidence type="ECO:0000313" key="2">
    <source>
        <dbReference type="Proteomes" id="UP000198937"/>
    </source>
</evidence>
<gene>
    <name evidence="1" type="ORF">GA0070617_0977</name>
</gene>
<dbReference type="Proteomes" id="UP000198937">
    <property type="component" value="Unassembled WGS sequence"/>
</dbReference>
<organism evidence="1 2">
    <name type="scientific">Micromonospora yangpuensis</name>
    <dbReference type="NCBI Taxonomy" id="683228"/>
    <lineage>
        <taxon>Bacteria</taxon>
        <taxon>Bacillati</taxon>
        <taxon>Actinomycetota</taxon>
        <taxon>Actinomycetes</taxon>
        <taxon>Micromonosporales</taxon>
        <taxon>Micromonosporaceae</taxon>
        <taxon>Micromonospora</taxon>
    </lineage>
</organism>
<sequence length="77" mass="7951">MWTVWPVWGLSALAGGPHAGGHLAAVGAGRVMYHGVVVHGVASPSVVAGGTGQGARVMWMPRMGSVVSMEPQRPHRV</sequence>
<keyword evidence="2" id="KW-1185">Reference proteome</keyword>
<accession>A0A1C6U419</accession>
<name>A0A1C6U419_9ACTN</name>
<reference evidence="2" key="1">
    <citation type="submission" date="2016-06" db="EMBL/GenBank/DDBJ databases">
        <authorList>
            <person name="Varghese N."/>
            <person name="Submissions Spin"/>
        </authorList>
    </citation>
    <scope>NUCLEOTIDE SEQUENCE [LARGE SCALE GENOMIC DNA]</scope>
    <source>
        <strain evidence="2">DSM 45577</strain>
    </source>
</reference>